<reference evidence="4" key="1">
    <citation type="submission" date="2022-03" db="EMBL/GenBank/DDBJ databases">
        <title>First case of bacteraemia caused by Dielma fastidiosa in a patient hospitalised with diverticulitis.</title>
        <authorList>
            <person name="Forman-Ankjaer B."/>
            <person name="Hvid-Jensen F."/>
            <person name="Kobel C.M."/>
            <person name="Greve T."/>
        </authorList>
    </citation>
    <scope>NUCLEOTIDE SEQUENCE</scope>
    <source>
        <strain evidence="4">AUH_DF_2021</strain>
    </source>
</reference>
<keyword evidence="2" id="KW-0804">Transcription</keyword>
<dbReference type="InterPro" id="IPR001034">
    <property type="entry name" value="DeoR_HTH"/>
</dbReference>
<dbReference type="InterPro" id="IPR037171">
    <property type="entry name" value="NagB/RpiA_transferase-like"/>
</dbReference>
<proteinExistence type="predicted"/>
<dbReference type="RefSeq" id="WP_320883010.1">
    <property type="nucleotide sequence ID" value="NZ_BAABZA010000001.1"/>
</dbReference>
<dbReference type="Gene3D" id="3.40.50.1360">
    <property type="match status" value="1"/>
</dbReference>
<dbReference type="EMBL" id="JALDAW010000008">
    <property type="protein sequence ID" value="MDY5167079.1"/>
    <property type="molecule type" value="Genomic_DNA"/>
</dbReference>
<evidence type="ECO:0000259" key="3">
    <source>
        <dbReference type="PROSITE" id="PS51000"/>
    </source>
</evidence>
<evidence type="ECO:0000313" key="4">
    <source>
        <dbReference type="EMBL" id="MDY5167079.1"/>
    </source>
</evidence>
<evidence type="ECO:0000313" key="5">
    <source>
        <dbReference type="Proteomes" id="UP001276902"/>
    </source>
</evidence>
<sequence>MEVMEKRRSEIVSFVNEQGSITFAQLKNKFPSVSEMTLRTDLKVLDQNQQLIRIHGGAKSLNQVAGNDDFFKKRVVSNTDAKKMIAKKAIPFVEENKTIFIDSGSTTTMLAHHLKDQPNIFFTSGLTCAIEMSKLKWAKVSLPGGNMNLRSLSLNGIEGVRFLEKINFDIAFIGVTRYDDKTGFTCESLEDAVLKRTVIQRAEKVIVLMDSSKIDKKGTYTICTLDEVDAVVSDDMLPEVFKEKCKNLGIAVY</sequence>
<dbReference type="InterPro" id="IPR036390">
    <property type="entry name" value="WH_DNA-bd_sf"/>
</dbReference>
<name>A0AB35UPM0_9FIRM</name>
<evidence type="ECO:0000256" key="2">
    <source>
        <dbReference type="ARBA" id="ARBA00023163"/>
    </source>
</evidence>
<dbReference type="Pfam" id="PF08220">
    <property type="entry name" value="HTH_DeoR"/>
    <property type="match status" value="1"/>
</dbReference>
<dbReference type="SUPFAM" id="SSF46785">
    <property type="entry name" value="Winged helix' DNA-binding domain"/>
    <property type="match status" value="1"/>
</dbReference>
<dbReference type="PROSITE" id="PS51000">
    <property type="entry name" value="HTH_DEOR_2"/>
    <property type="match status" value="1"/>
</dbReference>
<dbReference type="Proteomes" id="UP001276902">
    <property type="component" value="Unassembled WGS sequence"/>
</dbReference>
<dbReference type="InterPro" id="IPR050313">
    <property type="entry name" value="Carb_Metab_HTH_regulators"/>
</dbReference>
<gene>
    <name evidence="4" type="ORF">MQE39_02940</name>
</gene>
<dbReference type="SMART" id="SM01134">
    <property type="entry name" value="DeoRC"/>
    <property type="match status" value="1"/>
</dbReference>
<dbReference type="AlphaFoldDB" id="A0AB35UPM0"/>
<dbReference type="GO" id="GO:0003677">
    <property type="term" value="F:DNA binding"/>
    <property type="evidence" value="ECO:0007669"/>
    <property type="project" value="UniProtKB-KW"/>
</dbReference>
<dbReference type="GO" id="GO:0003700">
    <property type="term" value="F:DNA-binding transcription factor activity"/>
    <property type="evidence" value="ECO:0007669"/>
    <property type="project" value="InterPro"/>
</dbReference>
<dbReference type="PANTHER" id="PTHR30363:SF44">
    <property type="entry name" value="AGA OPERON TRANSCRIPTIONAL REPRESSOR-RELATED"/>
    <property type="match status" value="1"/>
</dbReference>
<evidence type="ECO:0000256" key="1">
    <source>
        <dbReference type="ARBA" id="ARBA00023015"/>
    </source>
</evidence>
<comment type="caution">
    <text evidence="4">The sequence shown here is derived from an EMBL/GenBank/DDBJ whole genome shotgun (WGS) entry which is preliminary data.</text>
</comment>
<protein>
    <submittedName>
        <fullName evidence="4">DeoR/GlpR family DNA-binding transcription regulator</fullName>
    </submittedName>
</protein>
<dbReference type="SMART" id="SM00420">
    <property type="entry name" value="HTH_DEOR"/>
    <property type="match status" value="1"/>
</dbReference>
<dbReference type="SUPFAM" id="SSF100950">
    <property type="entry name" value="NagB/RpiA/CoA transferase-like"/>
    <property type="match status" value="1"/>
</dbReference>
<dbReference type="PANTHER" id="PTHR30363">
    <property type="entry name" value="HTH-TYPE TRANSCRIPTIONAL REGULATOR SRLR-RELATED"/>
    <property type="match status" value="1"/>
</dbReference>
<feature type="domain" description="HTH deoR-type" evidence="3">
    <location>
        <begin position="4"/>
        <end position="60"/>
    </location>
</feature>
<keyword evidence="1" id="KW-0805">Transcription regulation</keyword>
<accession>A0AB35UPM0</accession>
<keyword evidence="4" id="KW-0238">DNA-binding</keyword>
<dbReference type="InterPro" id="IPR014036">
    <property type="entry name" value="DeoR-like_C"/>
</dbReference>
<organism evidence="4 5">
    <name type="scientific">Dielma fastidiosa</name>
    <dbReference type="NCBI Taxonomy" id="1034346"/>
    <lineage>
        <taxon>Bacteria</taxon>
        <taxon>Bacillati</taxon>
        <taxon>Bacillota</taxon>
        <taxon>Erysipelotrichia</taxon>
        <taxon>Erysipelotrichales</taxon>
        <taxon>Erysipelotrichaceae</taxon>
        <taxon>Dielma</taxon>
    </lineage>
</organism>
<dbReference type="Pfam" id="PF00455">
    <property type="entry name" value="DeoRC"/>
    <property type="match status" value="1"/>
</dbReference>